<feature type="compositionally biased region" description="Polar residues" evidence="1">
    <location>
        <begin position="1"/>
        <end position="12"/>
    </location>
</feature>
<name>A0A061RG42_9CHLO</name>
<gene>
    <name evidence="2" type="ORF">TSPGSL018_5652</name>
</gene>
<organism evidence="2">
    <name type="scientific">Tetraselmis sp. GSL018</name>
    <dbReference type="NCBI Taxonomy" id="582737"/>
    <lineage>
        <taxon>Eukaryota</taxon>
        <taxon>Viridiplantae</taxon>
        <taxon>Chlorophyta</taxon>
        <taxon>core chlorophytes</taxon>
        <taxon>Chlorodendrophyceae</taxon>
        <taxon>Chlorodendrales</taxon>
        <taxon>Chlorodendraceae</taxon>
        <taxon>Tetraselmis</taxon>
    </lineage>
</organism>
<evidence type="ECO:0000313" key="2">
    <source>
        <dbReference type="EMBL" id="JAC69744.1"/>
    </source>
</evidence>
<evidence type="ECO:0000256" key="1">
    <source>
        <dbReference type="SAM" id="MobiDB-lite"/>
    </source>
</evidence>
<sequence length="58" mass="6379">PQHIQAQLSQPSACIEEPASQPGNRIDPILQAESFRGTFRNGRGCPRILSSIMEVFKA</sequence>
<feature type="non-terminal residue" evidence="2">
    <location>
        <position position="1"/>
    </location>
</feature>
<dbReference type="AlphaFoldDB" id="A0A061RG42"/>
<dbReference type="EMBL" id="GBEZ01016511">
    <property type="protein sequence ID" value="JAC69744.1"/>
    <property type="molecule type" value="Transcribed_RNA"/>
</dbReference>
<proteinExistence type="predicted"/>
<feature type="region of interest" description="Disordered" evidence="1">
    <location>
        <begin position="1"/>
        <end position="25"/>
    </location>
</feature>
<reference evidence="2" key="1">
    <citation type="submission" date="2014-05" db="EMBL/GenBank/DDBJ databases">
        <title>The transcriptome of the halophilic microalga Tetraselmis sp. GSL018 isolated from the Great Salt Lake, Utah.</title>
        <authorList>
            <person name="Jinkerson R.E."/>
            <person name="D'Adamo S."/>
            <person name="Posewitz M.C."/>
        </authorList>
    </citation>
    <scope>NUCLEOTIDE SEQUENCE</scope>
    <source>
        <strain evidence="2">GSL018</strain>
    </source>
</reference>
<accession>A0A061RG42</accession>
<protein>
    <submittedName>
        <fullName evidence="2">Uncharacterized protein</fullName>
    </submittedName>
</protein>